<comment type="caution">
    <text evidence="1">The sequence shown here is derived from an EMBL/GenBank/DDBJ whole genome shotgun (WGS) entry which is preliminary data.</text>
</comment>
<keyword evidence="2" id="KW-1185">Reference proteome</keyword>
<sequence length="467" mass="51922">MEGQTSQHGQIIEINVDVPERERSLGGNKICGEAPCGFADAATNSNDARERSASMRKLLMAVALCVVFMSIEVFGGIKANSLAILTDAAHLLSDVAAFAISLFSLWAAGWESNPRQSYGFFRVEILGALVSMQLIWLLAGILVYEAIVRLINETSEVNGFLMFLVAAFGLVVNIIMALVLGHDHGHGHGHGHDHHDHGMGHRHGSRITTDHHEEHPRGEHHDHCDEENPKTGHHHFLDKHHRTGEVLAEPLVDKPKFGPEQKKQQNINVRGAYLHVLGDSIQSIGVMIGGAIIWYKPEWKIVDLICTLIFSVIVLGTTFNMLRNILEVLMESTPREIDATKLEKGILEMEEVVAIHELHIWAITVGKVLLACHVKIQPEANADLVLDNVIDYIRREYNIIHVTIQIELRAQDVVLEATVLKLHLDDEFINELHDSVLSFAVLEKENAYGSVAINRTWDSSIGGKCRP</sequence>
<accession>A0ACB8MMT2</accession>
<gene>
    <name evidence="1" type="ORF">KPL71_010527</name>
</gene>
<organism evidence="1 2">
    <name type="scientific">Citrus sinensis</name>
    <name type="common">Sweet orange</name>
    <name type="synonym">Citrus aurantium var. sinensis</name>
    <dbReference type="NCBI Taxonomy" id="2711"/>
    <lineage>
        <taxon>Eukaryota</taxon>
        <taxon>Viridiplantae</taxon>
        <taxon>Streptophyta</taxon>
        <taxon>Embryophyta</taxon>
        <taxon>Tracheophyta</taxon>
        <taxon>Spermatophyta</taxon>
        <taxon>Magnoliopsida</taxon>
        <taxon>eudicotyledons</taxon>
        <taxon>Gunneridae</taxon>
        <taxon>Pentapetalae</taxon>
        <taxon>rosids</taxon>
        <taxon>malvids</taxon>
        <taxon>Sapindales</taxon>
        <taxon>Rutaceae</taxon>
        <taxon>Aurantioideae</taxon>
        <taxon>Citrus</taxon>
    </lineage>
</organism>
<evidence type="ECO:0000313" key="2">
    <source>
        <dbReference type="Proteomes" id="UP000829398"/>
    </source>
</evidence>
<name>A0ACB8MMT2_CITSI</name>
<dbReference type="Proteomes" id="UP000829398">
    <property type="component" value="Chromosome 3"/>
</dbReference>
<dbReference type="EMBL" id="CM039172">
    <property type="protein sequence ID" value="KAH9787232.1"/>
    <property type="molecule type" value="Genomic_DNA"/>
</dbReference>
<protein>
    <submittedName>
        <fullName evidence="1">Metal tolerance protein 1</fullName>
    </submittedName>
</protein>
<evidence type="ECO:0000313" key="1">
    <source>
        <dbReference type="EMBL" id="KAH9787232.1"/>
    </source>
</evidence>
<reference evidence="2" key="1">
    <citation type="journal article" date="2023" name="Hortic. Res.">
        <title>A chromosome-level phased genome enabling allele-level studies in sweet orange: a case study on citrus Huanglongbing tolerance.</title>
        <authorList>
            <person name="Wu B."/>
            <person name="Yu Q."/>
            <person name="Deng Z."/>
            <person name="Duan Y."/>
            <person name="Luo F."/>
            <person name="Gmitter F. Jr."/>
        </authorList>
    </citation>
    <scope>NUCLEOTIDE SEQUENCE [LARGE SCALE GENOMIC DNA]</scope>
    <source>
        <strain evidence="2">cv. Valencia</strain>
    </source>
</reference>
<proteinExistence type="predicted"/>